<evidence type="ECO:0000256" key="2">
    <source>
        <dbReference type="SAM" id="Phobius"/>
    </source>
</evidence>
<evidence type="ECO:0000313" key="4">
    <source>
        <dbReference type="Proteomes" id="UP000544090"/>
    </source>
</evidence>
<evidence type="ECO:0000313" key="3">
    <source>
        <dbReference type="EMBL" id="NKX53739.1"/>
    </source>
</evidence>
<feature type="transmembrane region" description="Helical" evidence="2">
    <location>
        <begin position="87"/>
        <end position="108"/>
    </location>
</feature>
<evidence type="ECO:0008006" key="5">
    <source>
        <dbReference type="Google" id="ProtNLM"/>
    </source>
</evidence>
<dbReference type="AlphaFoldDB" id="A0A7X6K528"/>
<gene>
    <name evidence="3" type="ORF">HGG74_04120</name>
</gene>
<reference evidence="3 4" key="1">
    <citation type="submission" date="2020-04" db="EMBL/GenBank/DDBJ databases">
        <title>Arthrobacter sp. nov.</title>
        <authorList>
            <person name="Liu S."/>
        </authorList>
    </citation>
    <scope>NUCLEOTIDE SEQUENCE [LARGE SCALE GENOMIC DNA]</scope>
    <source>
        <strain evidence="3 4">E918</strain>
    </source>
</reference>
<dbReference type="Proteomes" id="UP000544090">
    <property type="component" value="Unassembled WGS sequence"/>
</dbReference>
<accession>A0A7X6K528</accession>
<feature type="transmembrane region" description="Helical" evidence="2">
    <location>
        <begin position="128"/>
        <end position="152"/>
    </location>
</feature>
<proteinExistence type="predicted"/>
<keyword evidence="2" id="KW-0812">Transmembrane</keyword>
<name>A0A7X6K528_9MICC</name>
<evidence type="ECO:0000256" key="1">
    <source>
        <dbReference type="SAM" id="MobiDB-lite"/>
    </source>
</evidence>
<keyword evidence="2" id="KW-0472">Membrane</keyword>
<comment type="caution">
    <text evidence="3">The sequence shown here is derived from an EMBL/GenBank/DDBJ whole genome shotgun (WGS) entry which is preliminary data.</text>
</comment>
<dbReference type="EMBL" id="JAAZSQ010000002">
    <property type="protein sequence ID" value="NKX53739.1"/>
    <property type="molecule type" value="Genomic_DNA"/>
</dbReference>
<feature type="region of interest" description="Disordered" evidence="1">
    <location>
        <begin position="1"/>
        <end position="26"/>
    </location>
</feature>
<keyword evidence="2" id="KW-1133">Transmembrane helix</keyword>
<organism evidence="3 4">
    <name type="scientific">Arthrobacter mobilis</name>
    <dbReference type="NCBI Taxonomy" id="2724944"/>
    <lineage>
        <taxon>Bacteria</taxon>
        <taxon>Bacillati</taxon>
        <taxon>Actinomycetota</taxon>
        <taxon>Actinomycetes</taxon>
        <taxon>Micrococcales</taxon>
        <taxon>Micrococcaceae</taxon>
        <taxon>Arthrobacter</taxon>
    </lineage>
</organism>
<keyword evidence="4" id="KW-1185">Reference proteome</keyword>
<protein>
    <recommendedName>
        <fullName evidence="5">N-acetyl-1-D-myo-inositol-2-amino-2-deoxy-alpha-D-glucopyranoside deacetylase</fullName>
    </recommendedName>
</protein>
<feature type="transmembrane region" description="Helical" evidence="2">
    <location>
        <begin position="31"/>
        <end position="50"/>
    </location>
</feature>
<dbReference type="RefSeq" id="WP_168485059.1">
    <property type="nucleotide sequence ID" value="NZ_JAAZSQ010000002.1"/>
</dbReference>
<feature type="transmembrane region" description="Helical" evidence="2">
    <location>
        <begin position="62"/>
        <end position="80"/>
    </location>
</feature>
<sequence>MSEQRQPAGYGAGGLPPAVNPAGRHRHRTRAGLGTAVVSGMVAAVLGTSLHGRVLYLDGAGYPWGAVAALVFAVALLVWAGVRARNVLMSGVAGMVAYVLVGLMVTGMGQEPLIITDTTAEPELTVAVAGRIWVVGLAAATVAAIAVCAWALKPGRALR</sequence>